<reference evidence="3" key="2">
    <citation type="journal article" date="2023" name="IMA Fungus">
        <title>Comparative genomic study of the Penicillium genus elucidates a diverse pangenome and 15 lateral gene transfer events.</title>
        <authorList>
            <person name="Petersen C."/>
            <person name="Sorensen T."/>
            <person name="Nielsen M.R."/>
            <person name="Sondergaard T.E."/>
            <person name="Sorensen J.L."/>
            <person name="Fitzpatrick D.A."/>
            <person name="Frisvad J.C."/>
            <person name="Nielsen K.L."/>
        </authorList>
    </citation>
    <scope>NUCLEOTIDE SEQUENCE</scope>
    <source>
        <strain evidence="2">IBT 35673</strain>
        <strain evidence="3">IBT 35675</strain>
    </source>
</reference>
<sequence>MLFTSIISLALALGASAMPARRADPANTRFVQLRLYGEPSCSAQNLGELGVYGDSVNKCQTFGTDTIRSVSFEYKYADNCTLAVYNDVTCHLNRHDVNVGTCLSGDKSYGSYIVECPLA</sequence>
<dbReference type="EMBL" id="JAPZBR010000002">
    <property type="protein sequence ID" value="KAJ5362008.1"/>
    <property type="molecule type" value="Genomic_DNA"/>
</dbReference>
<protein>
    <submittedName>
        <fullName evidence="3">Uncharacterized protein</fullName>
    </submittedName>
</protein>
<evidence type="ECO:0000313" key="2">
    <source>
        <dbReference type="EMBL" id="KAJ5352038.1"/>
    </source>
</evidence>
<keyword evidence="4" id="KW-1185">Reference proteome</keyword>
<comment type="caution">
    <text evidence="3">The sequence shown here is derived from an EMBL/GenBank/DDBJ whole genome shotgun (WGS) entry which is preliminary data.</text>
</comment>
<reference evidence="3" key="1">
    <citation type="submission" date="2022-12" db="EMBL/GenBank/DDBJ databases">
        <authorList>
            <person name="Petersen C."/>
        </authorList>
    </citation>
    <scope>NUCLEOTIDE SEQUENCE</scope>
    <source>
        <strain evidence="2">IBT 35673</strain>
        <strain evidence="3">IBT 35675</strain>
    </source>
</reference>
<organism evidence="3 4">
    <name type="scientific">Penicillium brevicompactum</name>
    <dbReference type="NCBI Taxonomy" id="5074"/>
    <lineage>
        <taxon>Eukaryota</taxon>
        <taxon>Fungi</taxon>
        <taxon>Dikarya</taxon>
        <taxon>Ascomycota</taxon>
        <taxon>Pezizomycotina</taxon>
        <taxon>Eurotiomycetes</taxon>
        <taxon>Eurotiomycetidae</taxon>
        <taxon>Eurotiales</taxon>
        <taxon>Aspergillaceae</taxon>
        <taxon>Penicillium</taxon>
    </lineage>
</organism>
<evidence type="ECO:0000256" key="1">
    <source>
        <dbReference type="SAM" id="SignalP"/>
    </source>
</evidence>
<dbReference type="AlphaFoldDB" id="A0A9W9RQM5"/>
<proteinExistence type="predicted"/>
<feature type="chain" id="PRO_5041194914" evidence="1">
    <location>
        <begin position="18"/>
        <end position="119"/>
    </location>
</feature>
<feature type="signal peptide" evidence="1">
    <location>
        <begin position="1"/>
        <end position="17"/>
    </location>
</feature>
<dbReference type="Proteomes" id="UP001148299">
    <property type="component" value="Unassembled WGS sequence"/>
</dbReference>
<name>A0A9W9RQM5_PENBR</name>
<dbReference type="EMBL" id="JAPZBQ010000001">
    <property type="protein sequence ID" value="KAJ5352038.1"/>
    <property type="molecule type" value="Genomic_DNA"/>
</dbReference>
<evidence type="ECO:0000313" key="3">
    <source>
        <dbReference type="EMBL" id="KAJ5362008.1"/>
    </source>
</evidence>
<evidence type="ECO:0000313" key="4">
    <source>
        <dbReference type="Proteomes" id="UP001148299"/>
    </source>
</evidence>
<dbReference type="Proteomes" id="UP001147695">
    <property type="component" value="Unassembled WGS sequence"/>
</dbReference>
<keyword evidence="1" id="KW-0732">Signal</keyword>
<gene>
    <name evidence="2" type="ORF">N7452_001012</name>
    <name evidence="3" type="ORF">N7541_002852</name>
</gene>
<accession>A0A9W9RQM5</accession>